<evidence type="ECO:0000313" key="5">
    <source>
        <dbReference type="Proteomes" id="UP001597112"/>
    </source>
</evidence>
<dbReference type="EMBL" id="JBHTKA010000008">
    <property type="protein sequence ID" value="MFD1001780.1"/>
    <property type="molecule type" value="Genomic_DNA"/>
</dbReference>
<gene>
    <name evidence="4" type="ORF">ACFQ21_20820</name>
</gene>
<dbReference type="PANTHER" id="PTHR38764:SF1">
    <property type="entry name" value="ACYL CARRIER PROTEIN PHOSPHODIESTERASE"/>
    <property type="match status" value="1"/>
</dbReference>
<protein>
    <submittedName>
        <fullName evidence="4">ACP phosphodiesterase</fullName>
    </submittedName>
</protein>
<dbReference type="PANTHER" id="PTHR38764">
    <property type="entry name" value="ACYL CARRIER PROTEIN PHOSPHODIESTERASE"/>
    <property type="match status" value="1"/>
</dbReference>
<sequence>MNFLAHLYLSGGDPEVMVGNFIGDFVKGRSLLQQFNASIVKGIELHRAIDEFTDKHAVVKQSKDRLRPTYRHYAGVIVDVFYDHYLARYWDQYHDQLLPDYAEYAYTTIEAHDAMLPEGVKRMLPYMIRGNWLVHYARIEGINRALTGMSRRTPYESRMDEAANDLQKYFNEFKAEFELFFPELKLHAENFLKSY</sequence>
<keyword evidence="5" id="KW-1185">Reference proteome</keyword>
<comment type="caution">
    <text evidence="4">The sequence shown here is derived from an EMBL/GenBank/DDBJ whole genome shotgun (WGS) entry which is preliminary data.</text>
</comment>
<evidence type="ECO:0000313" key="4">
    <source>
        <dbReference type="EMBL" id="MFD1001780.1"/>
    </source>
</evidence>
<evidence type="ECO:0000256" key="1">
    <source>
        <dbReference type="ARBA" id="ARBA00022516"/>
    </source>
</evidence>
<dbReference type="RefSeq" id="WP_377582122.1">
    <property type="nucleotide sequence ID" value="NZ_JBHTKA010000008.1"/>
</dbReference>
<keyword evidence="2" id="KW-0378">Hydrolase</keyword>
<accession>A0ABW3K6V8</accession>
<evidence type="ECO:0000256" key="3">
    <source>
        <dbReference type="ARBA" id="ARBA00023098"/>
    </source>
</evidence>
<evidence type="ECO:0000256" key="2">
    <source>
        <dbReference type="ARBA" id="ARBA00022801"/>
    </source>
</evidence>
<dbReference type="Proteomes" id="UP001597112">
    <property type="component" value="Unassembled WGS sequence"/>
</dbReference>
<proteinExistence type="predicted"/>
<keyword evidence="3" id="KW-0443">Lipid metabolism</keyword>
<organism evidence="4 5">
    <name type="scientific">Ohtaekwangia kribbensis</name>
    <dbReference type="NCBI Taxonomy" id="688913"/>
    <lineage>
        <taxon>Bacteria</taxon>
        <taxon>Pseudomonadati</taxon>
        <taxon>Bacteroidota</taxon>
        <taxon>Cytophagia</taxon>
        <taxon>Cytophagales</taxon>
        <taxon>Fulvivirgaceae</taxon>
        <taxon>Ohtaekwangia</taxon>
    </lineage>
</organism>
<reference evidence="5" key="1">
    <citation type="journal article" date="2019" name="Int. J. Syst. Evol. Microbiol.">
        <title>The Global Catalogue of Microorganisms (GCM) 10K type strain sequencing project: providing services to taxonomists for standard genome sequencing and annotation.</title>
        <authorList>
            <consortium name="The Broad Institute Genomics Platform"/>
            <consortium name="The Broad Institute Genome Sequencing Center for Infectious Disease"/>
            <person name="Wu L."/>
            <person name="Ma J."/>
        </authorList>
    </citation>
    <scope>NUCLEOTIDE SEQUENCE [LARGE SCALE GENOMIC DNA]</scope>
    <source>
        <strain evidence="5">CCUG 58938</strain>
    </source>
</reference>
<name>A0ABW3K6V8_9BACT</name>
<dbReference type="InterPro" id="IPR007431">
    <property type="entry name" value="ACP_PD"/>
</dbReference>
<keyword evidence="1" id="KW-0444">Lipid biosynthesis</keyword>
<dbReference type="Pfam" id="PF04336">
    <property type="entry name" value="ACP_PD"/>
    <property type="match status" value="1"/>
</dbReference>
<dbReference type="PIRSF" id="PIRSF011489">
    <property type="entry name" value="DUF479"/>
    <property type="match status" value="1"/>
</dbReference>